<dbReference type="Pfam" id="PF21993">
    <property type="entry name" value="TetR_C_13_2"/>
    <property type="match status" value="1"/>
</dbReference>
<keyword evidence="7" id="KW-1185">Reference proteome</keyword>
<dbReference type="SUPFAM" id="SSF48498">
    <property type="entry name" value="Tetracyclin repressor-like, C-terminal domain"/>
    <property type="match status" value="1"/>
</dbReference>
<reference evidence="6 7" key="1">
    <citation type="journal article" date="2015" name="Genome Announc.">
        <title>Expanding the biotechnology potential of lactobacilli through comparative genomics of 213 strains and associated genera.</title>
        <authorList>
            <person name="Sun Z."/>
            <person name="Harris H.M."/>
            <person name="McCann A."/>
            <person name="Guo C."/>
            <person name="Argimon S."/>
            <person name="Zhang W."/>
            <person name="Yang X."/>
            <person name="Jeffery I.B."/>
            <person name="Cooney J.C."/>
            <person name="Kagawa T.F."/>
            <person name="Liu W."/>
            <person name="Song Y."/>
            <person name="Salvetti E."/>
            <person name="Wrobel A."/>
            <person name="Rasinkangas P."/>
            <person name="Parkhill J."/>
            <person name="Rea M.C."/>
            <person name="O'Sullivan O."/>
            <person name="Ritari J."/>
            <person name="Douillard F.P."/>
            <person name="Paul Ross R."/>
            <person name="Yang R."/>
            <person name="Briner A.E."/>
            <person name="Felis G.E."/>
            <person name="de Vos W.M."/>
            <person name="Barrangou R."/>
            <person name="Klaenhammer T.R."/>
            <person name="Caufield P.W."/>
            <person name="Cui Y."/>
            <person name="Zhang H."/>
            <person name="O'Toole P.W."/>
        </authorList>
    </citation>
    <scope>NUCLEOTIDE SEQUENCE [LARGE SCALE GENOMIC DNA]</scope>
    <source>
        <strain evidence="6 7">DSM 20003</strain>
    </source>
</reference>
<feature type="domain" description="HTH tetR-type" evidence="5">
    <location>
        <begin position="1"/>
        <end position="61"/>
    </location>
</feature>
<dbReference type="Gene3D" id="1.10.357.10">
    <property type="entry name" value="Tetracycline Repressor, domain 2"/>
    <property type="match status" value="1"/>
</dbReference>
<dbReference type="RefSeq" id="WP_057905588.1">
    <property type="nucleotide sequence ID" value="NZ_AZDA01000128.1"/>
</dbReference>
<evidence type="ECO:0000256" key="3">
    <source>
        <dbReference type="ARBA" id="ARBA00023163"/>
    </source>
</evidence>
<organism evidence="6 7">
    <name type="scientific">Loigolactobacillus bifermentans DSM 20003</name>
    <dbReference type="NCBI Taxonomy" id="1423726"/>
    <lineage>
        <taxon>Bacteria</taxon>
        <taxon>Bacillati</taxon>
        <taxon>Bacillota</taxon>
        <taxon>Bacilli</taxon>
        <taxon>Lactobacillales</taxon>
        <taxon>Lactobacillaceae</taxon>
        <taxon>Loigolactobacillus</taxon>
    </lineage>
</organism>
<dbReference type="InterPro" id="IPR036271">
    <property type="entry name" value="Tet_transcr_reg_TetR-rel_C_sf"/>
</dbReference>
<dbReference type="AlphaFoldDB" id="A0A0R1GGI0"/>
<evidence type="ECO:0000313" key="7">
    <source>
        <dbReference type="Proteomes" id="UP000051461"/>
    </source>
</evidence>
<evidence type="ECO:0000256" key="4">
    <source>
        <dbReference type="PROSITE-ProRule" id="PRU00335"/>
    </source>
</evidence>
<sequence>MSTREKLIVTAATLFQRQGVRATGLAEILKVSGTPKGSLYYYFPKGKTELIAAAIDYAGTNIKNHVQAALASEVDPAKAIERLFSEIAAHISETGHLDNVSISLVALETTDEPSLQQACTRLFTELEAMYTAKLEASGIASEAAAALGQLIQAATEGSCTIVATKGQPEQLLVTARLLQQLIRAQLPA</sequence>
<gene>
    <name evidence="6" type="ORF">FC07_GL001520</name>
</gene>
<evidence type="ECO:0000313" key="6">
    <source>
        <dbReference type="EMBL" id="KRK32985.1"/>
    </source>
</evidence>
<evidence type="ECO:0000256" key="1">
    <source>
        <dbReference type="ARBA" id="ARBA00023015"/>
    </source>
</evidence>
<comment type="caution">
    <text evidence="6">The sequence shown here is derived from an EMBL/GenBank/DDBJ whole genome shotgun (WGS) entry which is preliminary data.</text>
</comment>
<keyword evidence="3" id="KW-0804">Transcription</keyword>
<dbReference type="InterPro" id="IPR009057">
    <property type="entry name" value="Homeodomain-like_sf"/>
</dbReference>
<dbReference type="PANTHER" id="PTHR47506">
    <property type="entry name" value="TRANSCRIPTIONAL REGULATORY PROTEIN"/>
    <property type="match status" value="1"/>
</dbReference>
<dbReference type="Proteomes" id="UP000051461">
    <property type="component" value="Unassembled WGS sequence"/>
</dbReference>
<dbReference type="Pfam" id="PF00440">
    <property type="entry name" value="TetR_N"/>
    <property type="match status" value="1"/>
</dbReference>
<proteinExistence type="predicted"/>
<keyword evidence="2 4" id="KW-0238">DNA-binding</keyword>
<accession>A0A0R1GGI0</accession>
<dbReference type="InterPro" id="IPR054156">
    <property type="entry name" value="YxaF_TetR_C"/>
</dbReference>
<dbReference type="InterPro" id="IPR001647">
    <property type="entry name" value="HTH_TetR"/>
</dbReference>
<dbReference type="PROSITE" id="PS50977">
    <property type="entry name" value="HTH_TETR_2"/>
    <property type="match status" value="1"/>
</dbReference>
<name>A0A0R1GGI0_9LACO</name>
<dbReference type="STRING" id="1423726.FC07_GL001520"/>
<dbReference type="PANTHER" id="PTHR47506:SF3">
    <property type="entry name" value="HTH-TYPE TRANSCRIPTIONAL REGULATOR LMRA"/>
    <property type="match status" value="1"/>
</dbReference>
<protein>
    <submittedName>
        <fullName evidence="6">Transcriptional regulator</fullName>
    </submittedName>
</protein>
<dbReference type="OrthoDB" id="9814200at2"/>
<feature type="DNA-binding region" description="H-T-H motif" evidence="4">
    <location>
        <begin position="24"/>
        <end position="43"/>
    </location>
</feature>
<keyword evidence="1" id="KW-0805">Transcription regulation</keyword>
<evidence type="ECO:0000256" key="2">
    <source>
        <dbReference type="ARBA" id="ARBA00023125"/>
    </source>
</evidence>
<evidence type="ECO:0000259" key="5">
    <source>
        <dbReference type="PROSITE" id="PS50977"/>
    </source>
</evidence>
<dbReference type="EMBL" id="AZDA01000128">
    <property type="protein sequence ID" value="KRK32985.1"/>
    <property type="molecule type" value="Genomic_DNA"/>
</dbReference>
<dbReference type="GO" id="GO:0003677">
    <property type="term" value="F:DNA binding"/>
    <property type="evidence" value="ECO:0007669"/>
    <property type="project" value="UniProtKB-UniRule"/>
</dbReference>
<dbReference type="SUPFAM" id="SSF46689">
    <property type="entry name" value="Homeodomain-like"/>
    <property type="match status" value="1"/>
</dbReference>
<dbReference type="PATRIC" id="fig|1423726.3.peg.1573"/>